<name>A0A1M2W704_TRAPU</name>
<dbReference type="OrthoDB" id="2795237at2759"/>
<keyword evidence="2" id="KW-1185">Reference proteome</keyword>
<evidence type="ECO:0000313" key="1">
    <source>
        <dbReference type="EMBL" id="OJT15520.1"/>
    </source>
</evidence>
<accession>A0A1M2W704</accession>
<reference evidence="1 2" key="1">
    <citation type="submission" date="2016-10" db="EMBL/GenBank/DDBJ databases">
        <title>Genome sequence of the basidiomycete white-rot fungus Trametes pubescens.</title>
        <authorList>
            <person name="Makela M.R."/>
            <person name="Granchi Z."/>
            <person name="Peng M."/>
            <person name="De Vries R.P."/>
            <person name="Grigoriev I."/>
            <person name="Riley R."/>
            <person name="Hilden K."/>
        </authorList>
    </citation>
    <scope>NUCLEOTIDE SEQUENCE [LARGE SCALE GENOMIC DNA]</scope>
    <source>
        <strain evidence="1 2">FBCC735</strain>
    </source>
</reference>
<evidence type="ECO:0000313" key="2">
    <source>
        <dbReference type="Proteomes" id="UP000184267"/>
    </source>
</evidence>
<comment type="caution">
    <text evidence="1">The sequence shown here is derived from an EMBL/GenBank/DDBJ whole genome shotgun (WGS) entry which is preliminary data.</text>
</comment>
<sequence length="309" mass="34349">MLATYNPALGAFVDTLDVAMFTPFSSATLWKSIAALPNLTDLILIVPDLRNATALGDITLPQLQYFRTDLPHRMLLGFLQAHPTIGDLDLLDGAHAGALCPLRMVDLSHVQHFSGPSRCISQLAHDGATRLTMELEDDCQGASLPLHTIPSLLPLLYQLTIDIRNDDDDILYNVARAFPGLRKLKLVEKASPTHRPSLARRAWNDTLAWSRALRMLCDLEELLLRTCAPLVRKSANTDAERKVISAWINGTRRASRRTVPKPHPTLYHVGVWYGAGKYGGGCITHWSRLAGGWERIISVIDPDRDHLFL</sequence>
<evidence type="ECO:0008006" key="3">
    <source>
        <dbReference type="Google" id="ProtNLM"/>
    </source>
</evidence>
<dbReference type="EMBL" id="MNAD01000154">
    <property type="protein sequence ID" value="OJT15520.1"/>
    <property type="molecule type" value="Genomic_DNA"/>
</dbReference>
<proteinExistence type="predicted"/>
<dbReference type="OMA" id="EHAAITH"/>
<dbReference type="Proteomes" id="UP000184267">
    <property type="component" value="Unassembled WGS sequence"/>
</dbReference>
<organism evidence="1 2">
    <name type="scientific">Trametes pubescens</name>
    <name type="common">White-rot fungus</name>
    <dbReference type="NCBI Taxonomy" id="154538"/>
    <lineage>
        <taxon>Eukaryota</taxon>
        <taxon>Fungi</taxon>
        <taxon>Dikarya</taxon>
        <taxon>Basidiomycota</taxon>
        <taxon>Agaricomycotina</taxon>
        <taxon>Agaricomycetes</taxon>
        <taxon>Polyporales</taxon>
        <taxon>Polyporaceae</taxon>
        <taxon>Trametes</taxon>
    </lineage>
</organism>
<gene>
    <name evidence="1" type="ORF">TRAPUB_7213</name>
</gene>
<protein>
    <recommendedName>
        <fullName evidence="3">F-box domain-containing protein</fullName>
    </recommendedName>
</protein>
<dbReference type="AlphaFoldDB" id="A0A1M2W704"/>